<feature type="region of interest" description="Disordered" evidence="1">
    <location>
        <begin position="117"/>
        <end position="141"/>
    </location>
</feature>
<evidence type="ECO:0000313" key="3">
    <source>
        <dbReference type="Proteomes" id="UP001054945"/>
    </source>
</evidence>
<accession>A0AAV4TGK4</accession>
<feature type="compositionally biased region" description="Basic residues" evidence="1">
    <location>
        <begin position="50"/>
        <end position="60"/>
    </location>
</feature>
<dbReference type="Proteomes" id="UP001054945">
    <property type="component" value="Unassembled WGS sequence"/>
</dbReference>
<proteinExistence type="predicted"/>
<evidence type="ECO:0000256" key="1">
    <source>
        <dbReference type="SAM" id="MobiDB-lite"/>
    </source>
</evidence>
<dbReference type="AlphaFoldDB" id="A0AAV4TGK4"/>
<dbReference type="EMBL" id="BPLR01011160">
    <property type="protein sequence ID" value="GIY44542.1"/>
    <property type="molecule type" value="Genomic_DNA"/>
</dbReference>
<reference evidence="2 3" key="1">
    <citation type="submission" date="2021-06" db="EMBL/GenBank/DDBJ databases">
        <title>Caerostris extrusa draft genome.</title>
        <authorList>
            <person name="Kono N."/>
            <person name="Arakawa K."/>
        </authorList>
    </citation>
    <scope>NUCLEOTIDE SEQUENCE [LARGE SCALE GENOMIC DNA]</scope>
</reference>
<gene>
    <name evidence="2" type="ORF">CEXT_678101</name>
</gene>
<comment type="caution">
    <text evidence="2">The sequence shown here is derived from an EMBL/GenBank/DDBJ whole genome shotgun (WGS) entry which is preliminary data.</text>
</comment>
<organism evidence="2 3">
    <name type="scientific">Caerostris extrusa</name>
    <name type="common">Bark spider</name>
    <name type="synonym">Caerostris bankana</name>
    <dbReference type="NCBI Taxonomy" id="172846"/>
    <lineage>
        <taxon>Eukaryota</taxon>
        <taxon>Metazoa</taxon>
        <taxon>Ecdysozoa</taxon>
        <taxon>Arthropoda</taxon>
        <taxon>Chelicerata</taxon>
        <taxon>Arachnida</taxon>
        <taxon>Araneae</taxon>
        <taxon>Araneomorphae</taxon>
        <taxon>Entelegynae</taxon>
        <taxon>Araneoidea</taxon>
        <taxon>Araneidae</taxon>
        <taxon>Caerostris</taxon>
    </lineage>
</organism>
<evidence type="ECO:0000313" key="2">
    <source>
        <dbReference type="EMBL" id="GIY44542.1"/>
    </source>
</evidence>
<protein>
    <submittedName>
        <fullName evidence="2">Uncharacterized protein</fullName>
    </submittedName>
</protein>
<feature type="region of interest" description="Disordered" evidence="1">
    <location>
        <begin position="42"/>
        <end position="76"/>
    </location>
</feature>
<keyword evidence="3" id="KW-1185">Reference proteome</keyword>
<sequence>MTTSQPKSQPHDKNQSISQMQIPSHPRKQELITHLLPKTHKKFDADHCSSHHVRPGSRHPKSNDRAHATLVPPTKTNEDSTAISLCYLAGRPPVPPPALRGARCMVGPANRALKWGMPGKNGGGADDKVCFGSGNEEYQPN</sequence>
<name>A0AAV4TGK4_CAEEX</name>
<feature type="region of interest" description="Disordered" evidence="1">
    <location>
        <begin position="1"/>
        <end position="29"/>
    </location>
</feature>